<keyword evidence="2" id="KW-0378">Hydrolase</keyword>
<dbReference type="GO" id="GO:0047372">
    <property type="term" value="F:monoacylglycerol lipase activity"/>
    <property type="evidence" value="ECO:0007669"/>
    <property type="project" value="TreeGrafter"/>
</dbReference>
<dbReference type="GO" id="GO:0046464">
    <property type="term" value="P:acylglycerol catabolic process"/>
    <property type="evidence" value="ECO:0007669"/>
    <property type="project" value="TreeGrafter"/>
</dbReference>
<dbReference type="Gene3D" id="3.40.50.1820">
    <property type="entry name" value="alpha/beta hydrolase"/>
    <property type="match status" value="1"/>
</dbReference>
<dbReference type="InterPro" id="IPR000073">
    <property type="entry name" value="AB_hydrolase_1"/>
</dbReference>
<evidence type="ECO:0000259" key="1">
    <source>
        <dbReference type="Pfam" id="PF00561"/>
    </source>
</evidence>
<dbReference type="InterPro" id="IPR029058">
    <property type="entry name" value="AB_hydrolase_fold"/>
</dbReference>
<dbReference type="Pfam" id="PF00561">
    <property type="entry name" value="Abhydrolase_1"/>
    <property type="match status" value="1"/>
</dbReference>
<gene>
    <name evidence="2" type="ORF">I540_5156</name>
</gene>
<dbReference type="GO" id="GO:0016020">
    <property type="term" value="C:membrane"/>
    <property type="evidence" value="ECO:0007669"/>
    <property type="project" value="TreeGrafter"/>
</dbReference>
<reference evidence="2 3" key="1">
    <citation type="submission" date="2013-12" db="EMBL/GenBank/DDBJ databases">
        <authorList>
            <person name="Zelazny A."/>
            <person name="Olivier K."/>
            <person name="Holland S."/>
            <person name="Lenaerts A."/>
            <person name="Ordway D."/>
            <person name="DeGroote M.A."/>
            <person name="Parker T."/>
            <person name="Sizemore C."/>
            <person name="Tallon L.J."/>
            <person name="Sadzewicz L.K."/>
            <person name="Sengamalay N."/>
            <person name="Fraser C.M."/>
            <person name="Hine E."/>
            <person name="Shefchek K.A."/>
            <person name="Das S.P."/>
            <person name="Tettelin H."/>
        </authorList>
    </citation>
    <scope>NUCLEOTIDE SEQUENCE [LARGE SCALE GENOMIC DNA]</scope>
    <source>
        <strain evidence="2 3">1513</strain>
    </source>
</reference>
<feature type="domain" description="AB hydrolase-1" evidence="1">
    <location>
        <begin position="31"/>
        <end position="118"/>
    </location>
</feature>
<sequence length="428" mass="47724">MDAELEEWKAAGHYFDYLGFDIFYRIEGSGPPLLLIHGYPFNSWDWALIWPTLVERFTVIAPDMIGMGFSDKPVQYGYSVLDHADMHEALLSYLGIERFHLLTHDLGNSVGQEMLARFEFEQQSRGRVPIDSVTWLNGGLFIEAYRPRIAQTLMSRTPLGDLVSRFQGTPVSRRIMDAAVSEMFGPDTKPSPRLLSLFQQVLEYNDGARVTHQVGRFINDRYDNRSRWVRAMRETAVPMRMIDGPIDPNSGLHMAERYLEVIHDPDVVLLDDNIGHWPQIEAPRRCSRTSSSTSTGLRLRRSRIQVGGEGRIVAVGLTGACHALTDHLVVEVDAHRHRGVGVGGSSPVGLDLSVIGGFGAAGNIADGRVDLPWQGDAVGGLHLGAVPVLHVRRGDGGRDHLVGHRLVIRVRRRRKVERAGTGHGRRDE</sequence>
<comment type="caution">
    <text evidence="2">The sequence shown here is derived from an EMBL/GenBank/DDBJ whole genome shotgun (WGS) entry which is preliminary data.</text>
</comment>
<protein>
    <submittedName>
        <fullName evidence="2">Alpha/beta hydrolase fold family protein</fullName>
    </submittedName>
</protein>
<evidence type="ECO:0000313" key="2">
    <source>
        <dbReference type="EMBL" id="EUA67199.1"/>
    </source>
</evidence>
<dbReference type="EMBL" id="JAOJ01000003">
    <property type="protein sequence ID" value="EUA67199.1"/>
    <property type="molecule type" value="Genomic_DNA"/>
</dbReference>
<dbReference type="InterPro" id="IPR050266">
    <property type="entry name" value="AB_hydrolase_sf"/>
</dbReference>
<dbReference type="PANTHER" id="PTHR43798:SF33">
    <property type="entry name" value="HYDROLASE, PUTATIVE (AFU_ORTHOLOGUE AFUA_2G14860)-RELATED"/>
    <property type="match status" value="1"/>
</dbReference>
<proteinExistence type="predicted"/>
<dbReference type="Proteomes" id="UP000023351">
    <property type="component" value="Unassembled WGS sequence"/>
</dbReference>
<dbReference type="PATRIC" id="fig|1299321.3.peg.4978"/>
<dbReference type="AlphaFoldDB" id="X8DFQ4"/>
<dbReference type="PANTHER" id="PTHR43798">
    <property type="entry name" value="MONOACYLGLYCEROL LIPASE"/>
    <property type="match status" value="1"/>
</dbReference>
<organism evidence="2 3">
    <name type="scientific">Mycobacteroides abscessus subsp. bolletii 1513</name>
    <dbReference type="NCBI Taxonomy" id="1299321"/>
    <lineage>
        <taxon>Bacteria</taxon>
        <taxon>Bacillati</taxon>
        <taxon>Actinomycetota</taxon>
        <taxon>Actinomycetes</taxon>
        <taxon>Mycobacteriales</taxon>
        <taxon>Mycobacteriaceae</taxon>
        <taxon>Mycobacteroides</taxon>
        <taxon>Mycobacteroides abscessus</taxon>
    </lineage>
</organism>
<accession>X8DFQ4</accession>
<name>X8DFQ4_9MYCO</name>
<evidence type="ECO:0000313" key="3">
    <source>
        <dbReference type="Proteomes" id="UP000023351"/>
    </source>
</evidence>
<dbReference type="SUPFAM" id="SSF53474">
    <property type="entry name" value="alpha/beta-Hydrolases"/>
    <property type="match status" value="1"/>
</dbReference>